<dbReference type="SUPFAM" id="SSF53448">
    <property type="entry name" value="Nucleotide-diphospho-sugar transferases"/>
    <property type="match status" value="2"/>
</dbReference>
<dbReference type="GO" id="GO:0016758">
    <property type="term" value="F:hexosyltransferase activity"/>
    <property type="evidence" value="ECO:0007669"/>
    <property type="project" value="UniProtKB-ARBA"/>
</dbReference>
<feature type="domain" description="Glycosyltransferase 2-like" evidence="4">
    <location>
        <begin position="404"/>
        <end position="459"/>
    </location>
</feature>
<feature type="compositionally biased region" description="Basic and acidic residues" evidence="3">
    <location>
        <begin position="653"/>
        <end position="669"/>
    </location>
</feature>
<evidence type="ECO:0000256" key="2">
    <source>
        <dbReference type="ARBA" id="ARBA00022679"/>
    </source>
</evidence>
<evidence type="ECO:0000313" key="5">
    <source>
        <dbReference type="EMBL" id="MEJ8567758.1"/>
    </source>
</evidence>
<feature type="region of interest" description="Disordered" evidence="3">
    <location>
        <begin position="653"/>
        <end position="692"/>
    </location>
</feature>
<evidence type="ECO:0000313" key="6">
    <source>
        <dbReference type="Proteomes" id="UP001359886"/>
    </source>
</evidence>
<keyword evidence="6" id="KW-1185">Reference proteome</keyword>
<sequence>MMATDTKVSVIIPVYNTAEYLPDCLESVLGQTLREIEVVVVIDGSPDHSIDVVRGYQQRDKRIVVVNKPVNEGLPEARNSGVGVAHGRYIIHLDSDDFWLEDNLLQDLYEFAESEACDVLRFNGRNYESGRLTSLITNELDLINGAFDRDRELWCYRSVFLYLFRKEFIDREALSFVPEVGIGEDGIFLSSALTRADRVSSTSACYYAYRIRPSGMMKNTWSLDRFIEEETSARLIANNLSQHEDALHDYLFRRLYTYWVSVVCPKVARELPRAERMKLYLFAQDNFLKLQPDSMSWLEPHHLPGWLLHRYFLSSDFTRMDRLVRLIRYLVIFLPFGKLMIQYAERFFRLFQSVVRRVSGKLSGVFWAVFGKERHFENLESLEEYPVRLPRRRKTAGVSAMLRVKNEERRIEACLSSIIDVFDEVVVIDNASEDATLQVVRSLRERGGDYDKIRILSYPHRVARCGPEHASTPENSVRNLAYYYNWCLGQCHYSVVCKWDADMLLTPVAESRSKFRRWLTRFTDGTGLSLGSFPVQTVYIDGENRAYEAVAEINDEIRVFPNSSLVYFIGGELWEQLTWDLPLPVACLAEVCAFEIKDTAVDEFAHWSTSRFKGPRKVREYRNFMRVKNRLHRAGDFSPVQADLAQWMTHELDSTHRNPENRDDDRSGDAVRQPGSPEGSGVSLSAVCRPEE</sequence>
<evidence type="ECO:0000259" key="4">
    <source>
        <dbReference type="Pfam" id="PF00535"/>
    </source>
</evidence>
<dbReference type="PANTHER" id="PTHR22916">
    <property type="entry name" value="GLYCOSYLTRANSFERASE"/>
    <property type="match status" value="1"/>
</dbReference>
<dbReference type="EMBL" id="JAZHOG010000005">
    <property type="protein sequence ID" value="MEJ8567758.1"/>
    <property type="molecule type" value="Genomic_DNA"/>
</dbReference>
<evidence type="ECO:0000256" key="3">
    <source>
        <dbReference type="SAM" id="MobiDB-lite"/>
    </source>
</evidence>
<dbReference type="AlphaFoldDB" id="A0AAW9RC94"/>
<keyword evidence="2 5" id="KW-0808">Transferase</keyword>
<dbReference type="Pfam" id="PF00535">
    <property type="entry name" value="Glycos_transf_2"/>
    <property type="match status" value="2"/>
</dbReference>
<dbReference type="Proteomes" id="UP001359886">
    <property type="component" value="Unassembled WGS sequence"/>
</dbReference>
<organism evidence="5 6">
    <name type="scientific">Elongatibacter sediminis</name>
    <dbReference type="NCBI Taxonomy" id="3119006"/>
    <lineage>
        <taxon>Bacteria</taxon>
        <taxon>Pseudomonadati</taxon>
        <taxon>Pseudomonadota</taxon>
        <taxon>Gammaproteobacteria</taxon>
        <taxon>Chromatiales</taxon>
        <taxon>Wenzhouxiangellaceae</taxon>
        <taxon>Elongatibacter</taxon>
    </lineage>
</organism>
<comment type="caution">
    <text evidence="5">The sequence shown here is derived from an EMBL/GenBank/DDBJ whole genome shotgun (WGS) entry which is preliminary data.</text>
</comment>
<reference evidence="5 6" key="1">
    <citation type="submission" date="2024-02" db="EMBL/GenBank/DDBJ databases">
        <title>A novel Wenzhouxiangellaceae bacterium, isolated from coastal sediments.</title>
        <authorList>
            <person name="Du Z.-J."/>
            <person name="Ye Y.-Q."/>
            <person name="Zhang X.-Y."/>
        </authorList>
    </citation>
    <scope>NUCLEOTIDE SEQUENCE [LARGE SCALE GENOMIC DNA]</scope>
    <source>
        <strain evidence="5 6">CH-27</strain>
    </source>
</reference>
<name>A0AAW9RC94_9GAMM</name>
<protein>
    <submittedName>
        <fullName evidence="5">Glycosyltransferase</fullName>
        <ecNumber evidence="5">2.4.-.-</ecNumber>
    </submittedName>
</protein>
<proteinExistence type="predicted"/>
<dbReference type="Gene3D" id="3.90.550.10">
    <property type="entry name" value="Spore Coat Polysaccharide Biosynthesis Protein SpsA, Chain A"/>
    <property type="match status" value="2"/>
</dbReference>
<accession>A0AAW9RC94</accession>
<feature type="domain" description="Glycosyltransferase 2-like" evidence="4">
    <location>
        <begin position="9"/>
        <end position="127"/>
    </location>
</feature>
<gene>
    <name evidence="5" type="ORF">V3330_08990</name>
</gene>
<keyword evidence="1 5" id="KW-0328">Glycosyltransferase</keyword>
<dbReference type="EC" id="2.4.-.-" evidence="5"/>
<dbReference type="InterPro" id="IPR001173">
    <property type="entry name" value="Glyco_trans_2-like"/>
</dbReference>
<dbReference type="PANTHER" id="PTHR22916:SF51">
    <property type="entry name" value="GLYCOSYLTRANSFERASE EPSH-RELATED"/>
    <property type="match status" value="1"/>
</dbReference>
<dbReference type="InterPro" id="IPR029044">
    <property type="entry name" value="Nucleotide-diphossugar_trans"/>
</dbReference>
<dbReference type="RefSeq" id="WP_354695082.1">
    <property type="nucleotide sequence ID" value="NZ_JAZHOG010000005.1"/>
</dbReference>
<dbReference type="CDD" id="cd00761">
    <property type="entry name" value="Glyco_tranf_GTA_type"/>
    <property type="match status" value="1"/>
</dbReference>
<evidence type="ECO:0000256" key="1">
    <source>
        <dbReference type="ARBA" id="ARBA00022676"/>
    </source>
</evidence>